<accession>A0A0L0QKJ6</accession>
<dbReference type="SUPFAM" id="SSF58104">
    <property type="entry name" value="Methyl-accepting chemotaxis protein (MCP) signaling domain"/>
    <property type="match status" value="1"/>
</dbReference>
<dbReference type="PANTHER" id="PTHR32089:SF118">
    <property type="entry name" value="HEME-BASED AEROTACTIC TRANSDUCER HEMAT"/>
    <property type="match status" value="1"/>
</dbReference>
<dbReference type="RefSeq" id="WP_050351613.1">
    <property type="nucleotide sequence ID" value="NZ_CP073011.1"/>
</dbReference>
<dbReference type="PATRIC" id="fig|1473.5.peg.767"/>
<name>A0A0L0QKJ6_VIRPA</name>
<dbReference type="PANTHER" id="PTHR32089">
    <property type="entry name" value="METHYL-ACCEPTING CHEMOTAXIS PROTEIN MCPB"/>
    <property type="match status" value="1"/>
</dbReference>
<keyword evidence="1 2" id="KW-0807">Transducer</keyword>
<gene>
    <name evidence="4" type="ORF">AFK71_11185</name>
</gene>
<dbReference type="GO" id="GO:0020037">
    <property type="term" value="F:heme binding"/>
    <property type="evidence" value="ECO:0007669"/>
    <property type="project" value="InterPro"/>
</dbReference>
<dbReference type="InterPro" id="IPR012292">
    <property type="entry name" value="Globin/Proto"/>
</dbReference>
<evidence type="ECO:0000259" key="3">
    <source>
        <dbReference type="PROSITE" id="PS50111"/>
    </source>
</evidence>
<feature type="domain" description="Methyl-accepting transducer" evidence="3">
    <location>
        <begin position="197"/>
        <end position="432"/>
    </location>
</feature>
<keyword evidence="5" id="KW-1185">Reference proteome</keyword>
<dbReference type="Gene3D" id="1.10.287.950">
    <property type="entry name" value="Methyl-accepting chemotaxis protein"/>
    <property type="match status" value="1"/>
</dbReference>
<proteinExistence type="predicted"/>
<dbReference type="Proteomes" id="UP000036780">
    <property type="component" value="Unassembled WGS sequence"/>
</dbReference>
<sequence>MIFKKNSKVSFFQPNVVTESQVRLNVGEDSDVANQIHMIGLTLSDLSLIHQLKPYVVDNIHYIVDRFYDNLATEQSLLKIIDQHSSIEKLKQTLERHICEMFDGVIDQAYFIKRINIANMHVKIGLETKWYMSAFQDLFLSIMDIIEQNVHMKKESLLAIRALSKIINLEQQLVLEAYDEHMNKIKREADLQREKISHSVAESSESLAAISEETNASFQQLQSQSKEIISIANNGTSLSEDAYDRAKKGKKQLNKQDKSMAKLYDSVHYLEGDVHHLIDISKQMQSIVNIVKEVAEQTNLLALNASIEAARAGEYGRGFAVVADEVRKLSEQTKESVTNVSSLIWNMNGQVEKIASSLQTVGIEIKNGNQGLQEIEQHFSQIMGAMHETKDQNNVIEQEIISFIEIITELSRAVDEVAASADHLTTITHELNDN</sequence>
<comment type="caution">
    <text evidence="4">The sequence shown here is derived from an EMBL/GenBank/DDBJ whole genome shotgun (WGS) entry which is preliminary data.</text>
</comment>
<dbReference type="InterPro" id="IPR039379">
    <property type="entry name" value="Protoglobin_sensor_dom"/>
</dbReference>
<dbReference type="Pfam" id="PF11563">
    <property type="entry name" value="Protoglobin"/>
    <property type="match status" value="1"/>
</dbReference>
<reference evidence="5" key="1">
    <citation type="submission" date="2015-07" db="EMBL/GenBank/DDBJ databases">
        <title>Fjat-10053 dsm26.</title>
        <authorList>
            <person name="Liu B."/>
            <person name="Wang J."/>
            <person name="Zhu Y."/>
            <person name="Liu G."/>
            <person name="Chen Q."/>
            <person name="Chen Z."/>
            <person name="Lan J."/>
            <person name="Che J."/>
            <person name="Ge C."/>
            <person name="Shi H."/>
            <person name="Pan Z."/>
            <person name="Liu X."/>
        </authorList>
    </citation>
    <scope>NUCLEOTIDE SEQUENCE [LARGE SCALE GENOMIC DNA]</scope>
    <source>
        <strain evidence="5">DSM 26</strain>
    </source>
</reference>
<evidence type="ECO:0000313" key="4">
    <source>
        <dbReference type="EMBL" id="KNE19107.1"/>
    </source>
</evidence>
<dbReference type="GO" id="GO:0016020">
    <property type="term" value="C:membrane"/>
    <property type="evidence" value="ECO:0007669"/>
    <property type="project" value="InterPro"/>
</dbReference>
<dbReference type="GO" id="GO:0007165">
    <property type="term" value="P:signal transduction"/>
    <property type="evidence" value="ECO:0007669"/>
    <property type="project" value="UniProtKB-KW"/>
</dbReference>
<dbReference type="InterPro" id="IPR044398">
    <property type="entry name" value="Globin-sensor_dom"/>
</dbReference>
<dbReference type="AlphaFoldDB" id="A0A0L0QKJ6"/>
<dbReference type="SUPFAM" id="SSF46458">
    <property type="entry name" value="Globin-like"/>
    <property type="match status" value="1"/>
</dbReference>
<dbReference type="GeneID" id="66872138"/>
<evidence type="ECO:0000313" key="5">
    <source>
        <dbReference type="Proteomes" id="UP000036780"/>
    </source>
</evidence>
<dbReference type="Gene3D" id="1.10.490.10">
    <property type="entry name" value="Globins"/>
    <property type="match status" value="1"/>
</dbReference>
<dbReference type="CDD" id="cd01068">
    <property type="entry name" value="globin_sensor"/>
    <property type="match status" value="1"/>
</dbReference>
<dbReference type="GO" id="GO:0019825">
    <property type="term" value="F:oxygen binding"/>
    <property type="evidence" value="ECO:0007669"/>
    <property type="project" value="InterPro"/>
</dbReference>
<dbReference type="EMBL" id="LGTO01000007">
    <property type="protein sequence ID" value="KNE19107.1"/>
    <property type="molecule type" value="Genomic_DNA"/>
</dbReference>
<evidence type="ECO:0000256" key="1">
    <source>
        <dbReference type="ARBA" id="ARBA00023224"/>
    </source>
</evidence>
<organism evidence="4 5">
    <name type="scientific">Virgibacillus pantothenticus</name>
    <dbReference type="NCBI Taxonomy" id="1473"/>
    <lineage>
        <taxon>Bacteria</taxon>
        <taxon>Bacillati</taxon>
        <taxon>Bacillota</taxon>
        <taxon>Bacilli</taxon>
        <taxon>Bacillales</taxon>
        <taxon>Bacillaceae</taxon>
        <taxon>Virgibacillus</taxon>
    </lineage>
</organism>
<dbReference type="InterPro" id="IPR004089">
    <property type="entry name" value="MCPsignal_dom"/>
</dbReference>
<dbReference type="OrthoDB" id="266313at2"/>
<dbReference type="PROSITE" id="PS50111">
    <property type="entry name" value="CHEMOTAXIS_TRANSDUC_2"/>
    <property type="match status" value="1"/>
</dbReference>
<dbReference type="InterPro" id="IPR009050">
    <property type="entry name" value="Globin-like_sf"/>
</dbReference>
<evidence type="ECO:0000256" key="2">
    <source>
        <dbReference type="PROSITE-ProRule" id="PRU00284"/>
    </source>
</evidence>
<protein>
    <submittedName>
        <fullName evidence="4">Chemotaxis protein</fullName>
    </submittedName>
</protein>
<dbReference type="Pfam" id="PF00015">
    <property type="entry name" value="MCPsignal"/>
    <property type="match status" value="1"/>
</dbReference>
<dbReference type="SMART" id="SM00283">
    <property type="entry name" value="MA"/>
    <property type="match status" value="1"/>
</dbReference>